<organism evidence="1 2">
    <name type="scientific">Cichorium intybus</name>
    <name type="common">Chicory</name>
    <dbReference type="NCBI Taxonomy" id="13427"/>
    <lineage>
        <taxon>Eukaryota</taxon>
        <taxon>Viridiplantae</taxon>
        <taxon>Streptophyta</taxon>
        <taxon>Embryophyta</taxon>
        <taxon>Tracheophyta</taxon>
        <taxon>Spermatophyta</taxon>
        <taxon>Magnoliopsida</taxon>
        <taxon>eudicotyledons</taxon>
        <taxon>Gunneridae</taxon>
        <taxon>Pentapetalae</taxon>
        <taxon>asterids</taxon>
        <taxon>campanulids</taxon>
        <taxon>Asterales</taxon>
        <taxon>Asteraceae</taxon>
        <taxon>Cichorioideae</taxon>
        <taxon>Cichorieae</taxon>
        <taxon>Cichoriinae</taxon>
        <taxon>Cichorium</taxon>
    </lineage>
</organism>
<evidence type="ECO:0000313" key="1">
    <source>
        <dbReference type="EMBL" id="KAI3778854.1"/>
    </source>
</evidence>
<keyword evidence="2" id="KW-1185">Reference proteome</keyword>
<gene>
    <name evidence="1" type="ORF">L2E82_08241</name>
</gene>
<comment type="caution">
    <text evidence="1">The sequence shown here is derived from an EMBL/GenBank/DDBJ whole genome shotgun (WGS) entry which is preliminary data.</text>
</comment>
<proteinExistence type="predicted"/>
<dbReference type="Proteomes" id="UP001055811">
    <property type="component" value="Linkage Group LG02"/>
</dbReference>
<reference evidence="2" key="1">
    <citation type="journal article" date="2022" name="Mol. Ecol. Resour.">
        <title>The genomes of chicory, endive, great burdock and yacon provide insights into Asteraceae palaeo-polyploidization history and plant inulin production.</title>
        <authorList>
            <person name="Fan W."/>
            <person name="Wang S."/>
            <person name="Wang H."/>
            <person name="Wang A."/>
            <person name="Jiang F."/>
            <person name="Liu H."/>
            <person name="Zhao H."/>
            <person name="Xu D."/>
            <person name="Zhang Y."/>
        </authorList>
    </citation>
    <scope>NUCLEOTIDE SEQUENCE [LARGE SCALE GENOMIC DNA]</scope>
    <source>
        <strain evidence="2">cv. Punajuju</strain>
    </source>
</reference>
<evidence type="ECO:0000313" key="2">
    <source>
        <dbReference type="Proteomes" id="UP001055811"/>
    </source>
</evidence>
<accession>A0ACB9G5E0</accession>
<protein>
    <submittedName>
        <fullName evidence="1">Uncharacterized protein</fullName>
    </submittedName>
</protein>
<reference evidence="1 2" key="2">
    <citation type="journal article" date="2022" name="Mol. Ecol. Resour.">
        <title>The genomes of chicory, endive, great burdock and yacon provide insights into Asteraceae paleo-polyploidization history and plant inulin production.</title>
        <authorList>
            <person name="Fan W."/>
            <person name="Wang S."/>
            <person name="Wang H."/>
            <person name="Wang A."/>
            <person name="Jiang F."/>
            <person name="Liu H."/>
            <person name="Zhao H."/>
            <person name="Xu D."/>
            <person name="Zhang Y."/>
        </authorList>
    </citation>
    <scope>NUCLEOTIDE SEQUENCE [LARGE SCALE GENOMIC DNA]</scope>
    <source>
        <strain evidence="2">cv. Punajuju</strain>
        <tissue evidence="1">Leaves</tissue>
    </source>
</reference>
<dbReference type="EMBL" id="CM042010">
    <property type="protein sequence ID" value="KAI3778854.1"/>
    <property type="molecule type" value="Genomic_DNA"/>
</dbReference>
<sequence length="197" mass="22494">MSGNFVNLISTCISFISTDLKWIWNALHHRSILEVPIKGPLELESSRLHHDPMSNEPVECAVCLSAIQDDDEITELRCKHLFHKDCLDRCAEHRHTKCPLCRDNLARPRMVCELGRELLVFCFCSGNISANDDFDRCDNDPNGRVHVLKSDTLKVVNVLLTSQNLIQIDDVDNDDDKEKGEQEEAMNKSYGIRKCIK</sequence>
<name>A0ACB9G5E0_CICIN</name>